<gene>
    <name evidence="8" type="ORF">AABD04_12800</name>
</gene>
<evidence type="ECO:0000313" key="9">
    <source>
        <dbReference type="Proteomes" id="UP001456513"/>
    </source>
</evidence>
<keyword evidence="9" id="KW-1185">Reference proteome</keyword>
<sequence length="206" mass="21130">MSDNPPNGPQYGSDPNQPQYPTDPASGYPPPGNYPPPGSYPPPGNYPPPPVGGNAAFGMGSQLPGGAQPGSLGSRFAARFVDGLILAVVQFVLYLILPNGFFGTFLFGLASALLGFAYFTLLESSRGQTFGKQALGLRTLGAGGGLPTQAEAAKRNAFLLLNIVPLLGTVLLIAAYIGIAVTINSSPTKQGKHDEIAGGTQVISVS</sequence>
<evidence type="ECO:0000256" key="5">
    <source>
        <dbReference type="SAM" id="MobiDB-lite"/>
    </source>
</evidence>
<keyword evidence="3 6" id="KW-1133">Transmembrane helix</keyword>
<feature type="transmembrane region" description="Helical" evidence="6">
    <location>
        <begin position="102"/>
        <end position="122"/>
    </location>
</feature>
<evidence type="ECO:0000313" key="8">
    <source>
        <dbReference type="EMBL" id="MEK8071715.1"/>
    </source>
</evidence>
<name>A0ABU9CZB1_9NOCA</name>
<evidence type="ECO:0000256" key="2">
    <source>
        <dbReference type="ARBA" id="ARBA00022692"/>
    </source>
</evidence>
<evidence type="ECO:0000259" key="7">
    <source>
        <dbReference type="Pfam" id="PF06271"/>
    </source>
</evidence>
<keyword evidence="2 6" id="KW-0812">Transmembrane</keyword>
<evidence type="ECO:0000256" key="1">
    <source>
        <dbReference type="ARBA" id="ARBA00004141"/>
    </source>
</evidence>
<reference evidence="8 9" key="1">
    <citation type="submission" date="2024-03" db="EMBL/GenBank/DDBJ databases">
        <title>Rhodococcus navarretei sp. nov. and Pseudarthrobacter quantumdoti sp. nov., two new species with the ability to biosynthesize Quantum Dots isolated from soil samples at Union Glacier, Antarctica.</title>
        <authorList>
            <person name="Vargas M."/>
        </authorList>
    </citation>
    <scope>NUCLEOTIDE SEQUENCE [LARGE SCALE GENOMIC DNA]</scope>
    <source>
        <strain evidence="8 9">EXRC-4A-4</strain>
    </source>
</reference>
<organism evidence="8 9">
    <name type="scientific">Rhodococcus navarretei</name>
    <dbReference type="NCBI Taxonomy" id="3128981"/>
    <lineage>
        <taxon>Bacteria</taxon>
        <taxon>Bacillati</taxon>
        <taxon>Actinomycetota</taxon>
        <taxon>Actinomycetes</taxon>
        <taxon>Mycobacteriales</taxon>
        <taxon>Nocardiaceae</taxon>
        <taxon>Rhodococcus</taxon>
    </lineage>
</organism>
<protein>
    <submittedName>
        <fullName evidence="8">RDD family protein</fullName>
    </submittedName>
</protein>
<comment type="caution">
    <text evidence="8">The sequence shown here is derived from an EMBL/GenBank/DDBJ whole genome shotgun (WGS) entry which is preliminary data.</text>
</comment>
<feature type="compositionally biased region" description="Pro residues" evidence="5">
    <location>
        <begin position="27"/>
        <end position="51"/>
    </location>
</feature>
<feature type="transmembrane region" description="Helical" evidence="6">
    <location>
        <begin position="157"/>
        <end position="179"/>
    </location>
</feature>
<proteinExistence type="predicted"/>
<dbReference type="Pfam" id="PF06271">
    <property type="entry name" value="RDD"/>
    <property type="match status" value="1"/>
</dbReference>
<keyword evidence="4 6" id="KW-0472">Membrane</keyword>
<dbReference type="InterPro" id="IPR010432">
    <property type="entry name" value="RDD"/>
</dbReference>
<evidence type="ECO:0000256" key="6">
    <source>
        <dbReference type="SAM" id="Phobius"/>
    </source>
</evidence>
<dbReference type="RefSeq" id="WP_341441406.1">
    <property type="nucleotide sequence ID" value="NZ_JBBPCN010000001.1"/>
</dbReference>
<evidence type="ECO:0000256" key="4">
    <source>
        <dbReference type="ARBA" id="ARBA00023136"/>
    </source>
</evidence>
<comment type="subcellular location">
    <subcellularLocation>
        <location evidence="1">Membrane</location>
        <topology evidence="1">Multi-pass membrane protein</topology>
    </subcellularLocation>
</comment>
<feature type="region of interest" description="Disordered" evidence="5">
    <location>
        <begin position="1"/>
        <end position="62"/>
    </location>
</feature>
<evidence type="ECO:0000256" key="3">
    <source>
        <dbReference type="ARBA" id="ARBA00022989"/>
    </source>
</evidence>
<feature type="domain" description="RDD" evidence="7">
    <location>
        <begin position="70"/>
        <end position="198"/>
    </location>
</feature>
<dbReference type="EMBL" id="JBBPCN010000001">
    <property type="protein sequence ID" value="MEK8071715.1"/>
    <property type="molecule type" value="Genomic_DNA"/>
</dbReference>
<dbReference type="Proteomes" id="UP001456513">
    <property type="component" value="Unassembled WGS sequence"/>
</dbReference>
<accession>A0ABU9CZB1</accession>